<name>A0AC61L480_9EURY</name>
<sequence>MIKITEEDFKIDEMIGNAKHPDAGAVVTFLGIVRDDGIVGMEIEAYTERAIHELGLIRDEALEQFDLTSLDVIHRTGSLAVSDNILLIVCGAPHRKDAFAACEYVIDELKERVPMWKKELSEDGGRWVDG</sequence>
<comment type="caution">
    <text evidence="1">The sequence shown here is derived from an EMBL/GenBank/DDBJ whole genome shotgun (WGS) entry which is preliminary data.</text>
</comment>
<evidence type="ECO:0000313" key="1">
    <source>
        <dbReference type="EMBL" id="PXF61065.1"/>
    </source>
</evidence>
<evidence type="ECO:0000313" key="2">
    <source>
        <dbReference type="Proteomes" id="UP000248329"/>
    </source>
</evidence>
<dbReference type="Proteomes" id="UP000248329">
    <property type="component" value="Unassembled WGS sequence"/>
</dbReference>
<proteinExistence type="predicted"/>
<organism evidence="1 2">
    <name type="scientific">Candidatus Methanogaster sp</name>
    <dbReference type="NCBI Taxonomy" id="3386292"/>
    <lineage>
        <taxon>Archaea</taxon>
        <taxon>Methanobacteriati</taxon>
        <taxon>Methanobacteriota</taxon>
        <taxon>Stenosarchaea group</taxon>
        <taxon>Methanomicrobia</taxon>
        <taxon>Methanosarcinales</taxon>
        <taxon>ANME-2 cluster</taxon>
        <taxon>Candidatus Methanogasteraceae</taxon>
        <taxon>Candidatus Methanogaster</taxon>
    </lineage>
</organism>
<dbReference type="EMBL" id="PQXF01000008">
    <property type="protein sequence ID" value="PXF61065.1"/>
    <property type="molecule type" value="Genomic_DNA"/>
</dbReference>
<accession>A0AC61L480</accession>
<gene>
    <name evidence="1" type="ORF">C4B59_05760</name>
</gene>
<reference evidence="1" key="1">
    <citation type="submission" date="2018-01" db="EMBL/GenBank/DDBJ databases">
        <authorList>
            <person name="Krukenberg V."/>
        </authorList>
    </citation>
    <scope>NUCLEOTIDE SEQUENCE</scope>
    <source>
        <strain evidence="1">E20ANME2</strain>
    </source>
</reference>
<protein>
    <submittedName>
        <fullName evidence="1">Molybdopterin biosynthesis protein MoeE</fullName>
    </submittedName>
</protein>